<sequence length="728" mass="83908">MKLRIAILMFLISCQPKERHKAESGRIDLMENTLDHIQLLNGDWEFYWQKFINPQDFEEGIHHPQYVEVPNTWTVYKDQNGDMYPDYGYATYRLKVTFDQMPTKNLGLLVPKIWSASKVWINGNMMSKRGEVSQIGYKNLMVEEMIQLPPERELEIVIQVSNYSLFVGGIIEPFKIAHYQALSNASKLKNTFELAWIGCVAMMGLFLFILYFFIRKNKSLVYFAIACILIVVKLTVFGSHDLYVFLKTFNELLSFKWQSTLYYASTYMLVAVGLLYIRSLYPDDAHTRVTKAFFIITSLYSLFLIFSPVNIFLPTILPFQIIMFFGVTYLFCVIAKATIRKRKESKLQAFGVIVMIFAGLNDALHTFGMGIIGNAESIPLGFGLFISLQFIVIAKRFAGVYQGLERLSQNLEEEVNERTMEVIKKKEEIEEALEKIKQQKEEIESQNNKLEEAQNIISIQNDQLIKDNQHLESLVEQRTTQLQKSVLQLSETNKNLDHFIYRSSHDLKGPIARLLGLCELVKVDTETSNVITYFNLFEQSTKEMDDLISCIKRAHEINRKELELHEVELTQVIEKISQRLSHKFPNAPKITLELPSGCRIFSDTELLNVLFENVLDNAIKFSNPSQTNQFIKVIVEERSERMMSVSIRDNGISIAPEFVDRAFDMFTKGTDKSKGFGLGLYEAKIIANKIKAKISLNRNNELTQVNILLLKNISVEKKAEKQENIKTI</sequence>
<dbReference type="InterPro" id="IPR011623">
    <property type="entry name" value="7TMR_DISM_rcpt_extracell_dom1"/>
</dbReference>
<evidence type="ECO:0000313" key="9">
    <source>
        <dbReference type="Proteomes" id="UP001172082"/>
    </source>
</evidence>
<organism evidence="8 9">
    <name type="scientific">Splendidivirga corallicola</name>
    <dbReference type="NCBI Taxonomy" id="3051826"/>
    <lineage>
        <taxon>Bacteria</taxon>
        <taxon>Pseudomonadati</taxon>
        <taxon>Bacteroidota</taxon>
        <taxon>Cytophagia</taxon>
        <taxon>Cytophagales</taxon>
        <taxon>Splendidivirgaceae</taxon>
        <taxon>Splendidivirga</taxon>
    </lineage>
</organism>
<evidence type="ECO:0000256" key="6">
    <source>
        <dbReference type="SAM" id="Phobius"/>
    </source>
</evidence>
<dbReference type="InterPro" id="IPR008979">
    <property type="entry name" value="Galactose-bd-like_sf"/>
</dbReference>
<dbReference type="Gene3D" id="3.30.565.10">
    <property type="entry name" value="Histidine kinase-like ATPase, C-terminal domain"/>
    <property type="match status" value="1"/>
</dbReference>
<dbReference type="InterPro" id="IPR036890">
    <property type="entry name" value="HATPase_C_sf"/>
</dbReference>
<dbReference type="Pfam" id="PF07695">
    <property type="entry name" value="7TMR-DISM_7TM"/>
    <property type="match status" value="1"/>
</dbReference>
<keyword evidence="6" id="KW-1133">Transmembrane helix</keyword>
<evidence type="ECO:0000256" key="5">
    <source>
        <dbReference type="SAM" id="Coils"/>
    </source>
</evidence>
<evidence type="ECO:0000256" key="1">
    <source>
        <dbReference type="ARBA" id="ARBA00000085"/>
    </source>
</evidence>
<dbReference type="Gene3D" id="2.60.120.260">
    <property type="entry name" value="Galactose-binding domain-like"/>
    <property type="match status" value="1"/>
</dbReference>
<keyword evidence="3" id="KW-0808">Transferase</keyword>
<dbReference type="Proteomes" id="UP001172082">
    <property type="component" value="Unassembled WGS sequence"/>
</dbReference>
<name>A0ABT8KL87_9BACT</name>
<dbReference type="PROSITE" id="PS50109">
    <property type="entry name" value="HIS_KIN"/>
    <property type="match status" value="1"/>
</dbReference>
<dbReference type="SUPFAM" id="SSF55874">
    <property type="entry name" value="ATPase domain of HSP90 chaperone/DNA topoisomerase II/histidine kinase"/>
    <property type="match status" value="1"/>
</dbReference>
<keyword evidence="9" id="KW-1185">Reference proteome</keyword>
<feature type="transmembrane region" description="Helical" evidence="6">
    <location>
        <begin position="194"/>
        <end position="213"/>
    </location>
</feature>
<dbReference type="Gene3D" id="1.10.287.130">
    <property type="match status" value="1"/>
</dbReference>
<evidence type="ECO:0000256" key="3">
    <source>
        <dbReference type="ARBA" id="ARBA00022679"/>
    </source>
</evidence>
<feature type="transmembrane region" description="Helical" evidence="6">
    <location>
        <begin position="260"/>
        <end position="281"/>
    </location>
</feature>
<evidence type="ECO:0000313" key="8">
    <source>
        <dbReference type="EMBL" id="MDN5201486.1"/>
    </source>
</evidence>
<dbReference type="InterPro" id="IPR005467">
    <property type="entry name" value="His_kinase_dom"/>
</dbReference>
<keyword evidence="5" id="KW-0175">Coiled coil</keyword>
<dbReference type="Pfam" id="PF02518">
    <property type="entry name" value="HATPase_c"/>
    <property type="match status" value="1"/>
</dbReference>
<feature type="transmembrane region" description="Helical" evidence="6">
    <location>
        <begin position="319"/>
        <end position="337"/>
    </location>
</feature>
<feature type="transmembrane region" description="Helical" evidence="6">
    <location>
        <begin position="220"/>
        <end position="240"/>
    </location>
</feature>
<dbReference type="PANTHER" id="PTHR42878">
    <property type="entry name" value="TWO-COMPONENT HISTIDINE KINASE"/>
    <property type="match status" value="1"/>
</dbReference>
<gene>
    <name evidence="8" type="ORF">QQ008_08940</name>
</gene>
<feature type="transmembrane region" description="Helical" evidence="6">
    <location>
        <begin position="293"/>
        <end position="313"/>
    </location>
</feature>
<dbReference type="SUPFAM" id="SSF49785">
    <property type="entry name" value="Galactose-binding domain-like"/>
    <property type="match status" value="1"/>
</dbReference>
<protein>
    <recommendedName>
        <fullName evidence="2">histidine kinase</fullName>
        <ecNumber evidence="2">2.7.13.3</ecNumber>
    </recommendedName>
</protein>
<dbReference type="RefSeq" id="WP_346751516.1">
    <property type="nucleotide sequence ID" value="NZ_JAUJEA010000003.1"/>
</dbReference>
<comment type="catalytic activity">
    <reaction evidence="1">
        <text>ATP + protein L-histidine = ADP + protein N-phospho-L-histidine.</text>
        <dbReference type="EC" id="2.7.13.3"/>
    </reaction>
</comment>
<accession>A0ABT8KL87</accession>
<evidence type="ECO:0000256" key="4">
    <source>
        <dbReference type="ARBA" id="ARBA00022777"/>
    </source>
</evidence>
<keyword evidence="6" id="KW-0472">Membrane</keyword>
<keyword evidence="4" id="KW-0418">Kinase</keyword>
<dbReference type="InterPro" id="IPR003594">
    <property type="entry name" value="HATPase_dom"/>
</dbReference>
<comment type="caution">
    <text evidence="8">The sequence shown here is derived from an EMBL/GenBank/DDBJ whole genome shotgun (WGS) entry which is preliminary data.</text>
</comment>
<feature type="domain" description="Histidine kinase" evidence="7">
    <location>
        <begin position="502"/>
        <end position="713"/>
    </location>
</feature>
<evidence type="ECO:0000256" key="2">
    <source>
        <dbReference type="ARBA" id="ARBA00012438"/>
    </source>
</evidence>
<evidence type="ECO:0000259" key="7">
    <source>
        <dbReference type="PROSITE" id="PS50109"/>
    </source>
</evidence>
<dbReference type="PANTHER" id="PTHR42878:SF15">
    <property type="entry name" value="BACTERIOPHYTOCHROME"/>
    <property type="match status" value="1"/>
</dbReference>
<proteinExistence type="predicted"/>
<dbReference type="SUPFAM" id="SSF47384">
    <property type="entry name" value="Homodimeric domain of signal transducing histidine kinase"/>
    <property type="match status" value="1"/>
</dbReference>
<keyword evidence="6" id="KW-0812">Transmembrane</keyword>
<dbReference type="SMART" id="SM00387">
    <property type="entry name" value="HATPase_c"/>
    <property type="match status" value="1"/>
</dbReference>
<dbReference type="EMBL" id="JAUJEA010000003">
    <property type="protein sequence ID" value="MDN5201486.1"/>
    <property type="molecule type" value="Genomic_DNA"/>
</dbReference>
<dbReference type="EC" id="2.7.13.3" evidence="2"/>
<dbReference type="InterPro" id="IPR036097">
    <property type="entry name" value="HisK_dim/P_sf"/>
</dbReference>
<feature type="coiled-coil region" evidence="5">
    <location>
        <begin position="401"/>
        <end position="463"/>
    </location>
</feature>
<dbReference type="InterPro" id="IPR050351">
    <property type="entry name" value="BphY/WalK/GraS-like"/>
</dbReference>
<feature type="transmembrane region" description="Helical" evidence="6">
    <location>
        <begin position="349"/>
        <end position="372"/>
    </location>
</feature>
<reference evidence="8" key="1">
    <citation type="submission" date="2023-06" db="EMBL/GenBank/DDBJ databases">
        <title>Genomic of Parafulvivirga corallium.</title>
        <authorList>
            <person name="Wang G."/>
        </authorList>
    </citation>
    <scope>NUCLEOTIDE SEQUENCE</scope>
    <source>
        <strain evidence="8">BMA10</strain>
    </source>
</reference>